<dbReference type="AlphaFoldDB" id="A0A847RU04"/>
<proteinExistence type="predicted"/>
<comment type="caution">
    <text evidence="1">The sequence shown here is derived from an EMBL/GenBank/DDBJ whole genome shotgun (WGS) entry which is preliminary data.</text>
</comment>
<evidence type="ECO:0000313" key="2">
    <source>
        <dbReference type="Proteomes" id="UP000570474"/>
    </source>
</evidence>
<reference evidence="1 2" key="1">
    <citation type="submission" date="2020-04" db="EMBL/GenBank/DDBJ databases">
        <authorList>
            <person name="Yin C."/>
        </authorList>
    </citation>
    <scope>NUCLEOTIDE SEQUENCE [LARGE SCALE GENOMIC DNA]</scope>
    <source>
        <strain evidence="1 2">Ae27</strain>
    </source>
</reference>
<dbReference type="EMBL" id="JABAIA010000002">
    <property type="protein sequence ID" value="NLR66573.1"/>
    <property type="molecule type" value="Genomic_DNA"/>
</dbReference>
<gene>
    <name evidence="1" type="ORF">HGH92_19845</name>
</gene>
<evidence type="ECO:0008006" key="3">
    <source>
        <dbReference type="Google" id="ProtNLM"/>
    </source>
</evidence>
<protein>
    <recommendedName>
        <fullName evidence="3">DUF2946 domain-containing protein</fullName>
    </recommendedName>
</protein>
<sequence>MHPKPFHITRRLLAFFLMALLVFVQMVKLLHHHPATGQGYTTFHHGLNDQHIQASHACDICDFQLAKDATVPDVVSSPPLLSTPYITFSFITANWYPGAQQVQAGRGPPSA</sequence>
<dbReference type="RefSeq" id="WP_168872490.1">
    <property type="nucleotide sequence ID" value="NZ_JABAIA010000002.1"/>
</dbReference>
<name>A0A847RU04_9BACT</name>
<keyword evidence="2" id="KW-1185">Reference proteome</keyword>
<organism evidence="1 2">
    <name type="scientific">Chitinophaga varians</name>
    <dbReference type="NCBI Taxonomy" id="2202339"/>
    <lineage>
        <taxon>Bacteria</taxon>
        <taxon>Pseudomonadati</taxon>
        <taxon>Bacteroidota</taxon>
        <taxon>Chitinophagia</taxon>
        <taxon>Chitinophagales</taxon>
        <taxon>Chitinophagaceae</taxon>
        <taxon>Chitinophaga</taxon>
    </lineage>
</organism>
<accession>A0A847RU04</accession>
<evidence type="ECO:0000313" key="1">
    <source>
        <dbReference type="EMBL" id="NLR66573.1"/>
    </source>
</evidence>
<dbReference type="Proteomes" id="UP000570474">
    <property type="component" value="Unassembled WGS sequence"/>
</dbReference>